<dbReference type="Pfam" id="PF09424">
    <property type="entry name" value="YqeY"/>
    <property type="match status" value="1"/>
</dbReference>
<accession>A0A1F8EM69</accession>
<dbReference type="InterPro" id="IPR023168">
    <property type="entry name" value="GatB_Yqey_C_2"/>
</dbReference>
<name>A0A1F8EM69_9BACT</name>
<dbReference type="PANTHER" id="PTHR28055:SF1">
    <property type="entry name" value="ALTERED INHERITANCE OF MITOCHONDRIA PROTEIN 41, MITOCHONDRIAL"/>
    <property type="match status" value="1"/>
</dbReference>
<organism evidence="1 2">
    <name type="scientific">Candidatus Yanofskybacteria bacterium RIFCSPHIGHO2_01_FULL_41_53</name>
    <dbReference type="NCBI Taxonomy" id="1802663"/>
    <lineage>
        <taxon>Bacteria</taxon>
        <taxon>Candidatus Yanofskyibacteriota</taxon>
    </lineage>
</organism>
<sequence>MKDKLQQDVKDALKSGNAEKRMVLGLVLSAVKTKELEKRGNLSKAQTDAVKLEEESKLNDEEVVEVVSSEIKKRKDSIEQFNKGGRPELAEKEQREIDILIGYMPEQMSEGAIRAEIKKAIVSTGASGPKDMGKVIGTVMAKIKGKADGTLVSRLVKEELMK</sequence>
<dbReference type="EMBL" id="MGJD01000002">
    <property type="protein sequence ID" value="OGN01951.1"/>
    <property type="molecule type" value="Genomic_DNA"/>
</dbReference>
<dbReference type="Gene3D" id="1.10.10.410">
    <property type="match status" value="1"/>
</dbReference>
<reference evidence="1 2" key="1">
    <citation type="journal article" date="2016" name="Nat. Commun.">
        <title>Thousands of microbial genomes shed light on interconnected biogeochemical processes in an aquifer system.</title>
        <authorList>
            <person name="Anantharaman K."/>
            <person name="Brown C.T."/>
            <person name="Hug L.A."/>
            <person name="Sharon I."/>
            <person name="Castelle C.J."/>
            <person name="Probst A.J."/>
            <person name="Thomas B.C."/>
            <person name="Singh A."/>
            <person name="Wilkins M.J."/>
            <person name="Karaoz U."/>
            <person name="Brodie E.L."/>
            <person name="Williams K.H."/>
            <person name="Hubbard S.S."/>
            <person name="Banfield J.F."/>
        </authorList>
    </citation>
    <scope>NUCLEOTIDE SEQUENCE [LARGE SCALE GENOMIC DNA]</scope>
</reference>
<dbReference type="InterPro" id="IPR019004">
    <property type="entry name" value="YqeY/Aim41"/>
</dbReference>
<dbReference type="GO" id="GO:0016884">
    <property type="term" value="F:carbon-nitrogen ligase activity, with glutamine as amido-N-donor"/>
    <property type="evidence" value="ECO:0007669"/>
    <property type="project" value="InterPro"/>
</dbReference>
<protein>
    <recommendedName>
        <fullName evidence="3">Glutamyl-tRNA amidotransferase</fullName>
    </recommendedName>
</protein>
<evidence type="ECO:0008006" key="3">
    <source>
        <dbReference type="Google" id="ProtNLM"/>
    </source>
</evidence>
<evidence type="ECO:0000313" key="1">
    <source>
        <dbReference type="EMBL" id="OGN01951.1"/>
    </source>
</evidence>
<dbReference type="SUPFAM" id="SSF89095">
    <property type="entry name" value="GatB/YqeY motif"/>
    <property type="match status" value="1"/>
</dbReference>
<comment type="caution">
    <text evidence="1">The sequence shown here is derived from an EMBL/GenBank/DDBJ whole genome shotgun (WGS) entry which is preliminary data.</text>
</comment>
<dbReference type="AlphaFoldDB" id="A0A1F8EM69"/>
<dbReference type="InterPro" id="IPR003789">
    <property type="entry name" value="Asn/Gln_tRNA_amidoTrase-B-like"/>
</dbReference>
<dbReference type="Proteomes" id="UP000177117">
    <property type="component" value="Unassembled WGS sequence"/>
</dbReference>
<dbReference type="InterPro" id="IPR042184">
    <property type="entry name" value="YqeY/Aim41_N"/>
</dbReference>
<dbReference type="PANTHER" id="PTHR28055">
    <property type="entry name" value="ALTERED INHERITANCE OF MITOCHONDRIA PROTEIN 41, MITOCHONDRIAL"/>
    <property type="match status" value="1"/>
</dbReference>
<evidence type="ECO:0000313" key="2">
    <source>
        <dbReference type="Proteomes" id="UP000177117"/>
    </source>
</evidence>
<proteinExistence type="predicted"/>
<dbReference type="Gene3D" id="1.10.1510.10">
    <property type="entry name" value="Uncharacterised protein YqeY/AIM41 PF09424, N-terminal domain"/>
    <property type="match status" value="1"/>
</dbReference>
<gene>
    <name evidence="1" type="ORF">A2650_00020</name>
</gene>